<protein>
    <submittedName>
        <fullName evidence="1">Uncharacterized protein</fullName>
    </submittedName>
</protein>
<proteinExistence type="predicted"/>
<dbReference type="EMBL" id="CAMAPF010000942">
    <property type="protein sequence ID" value="CAH9126249.1"/>
    <property type="molecule type" value="Genomic_DNA"/>
</dbReference>
<reference evidence="1" key="1">
    <citation type="submission" date="2022-07" db="EMBL/GenBank/DDBJ databases">
        <authorList>
            <person name="Macas J."/>
            <person name="Novak P."/>
            <person name="Neumann P."/>
        </authorList>
    </citation>
    <scope>NUCLEOTIDE SEQUENCE</scope>
</reference>
<keyword evidence="2" id="KW-1185">Reference proteome</keyword>
<accession>A0AAV0ESR4</accession>
<name>A0AAV0ESR4_9ASTE</name>
<gene>
    <name evidence="1" type="ORF">CEPIT_LOCUS27384</name>
</gene>
<organism evidence="1 2">
    <name type="scientific">Cuscuta epithymum</name>
    <dbReference type="NCBI Taxonomy" id="186058"/>
    <lineage>
        <taxon>Eukaryota</taxon>
        <taxon>Viridiplantae</taxon>
        <taxon>Streptophyta</taxon>
        <taxon>Embryophyta</taxon>
        <taxon>Tracheophyta</taxon>
        <taxon>Spermatophyta</taxon>
        <taxon>Magnoliopsida</taxon>
        <taxon>eudicotyledons</taxon>
        <taxon>Gunneridae</taxon>
        <taxon>Pentapetalae</taxon>
        <taxon>asterids</taxon>
        <taxon>lamiids</taxon>
        <taxon>Solanales</taxon>
        <taxon>Convolvulaceae</taxon>
        <taxon>Cuscuteae</taxon>
        <taxon>Cuscuta</taxon>
        <taxon>Cuscuta subgen. Cuscuta</taxon>
    </lineage>
</organism>
<evidence type="ECO:0000313" key="2">
    <source>
        <dbReference type="Proteomes" id="UP001152523"/>
    </source>
</evidence>
<comment type="caution">
    <text evidence="1">The sequence shown here is derived from an EMBL/GenBank/DDBJ whole genome shotgun (WGS) entry which is preliminary data.</text>
</comment>
<dbReference type="AlphaFoldDB" id="A0AAV0ESR4"/>
<sequence length="109" mass="12724">MVGEPHKWKEGANHKTKGENPDFGLYSVEYYLYSIGYKVETSNQIESEDKGTCREDFDHDSLSILDRVDRHTRSSMPLSLNPKSVEYGSNITFYTYSTEYEYILDRVHL</sequence>
<dbReference type="Proteomes" id="UP001152523">
    <property type="component" value="Unassembled WGS sequence"/>
</dbReference>
<evidence type="ECO:0000313" key="1">
    <source>
        <dbReference type="EMBL" id="CAH9126249.1"/>
    </source>
</evidence>